<proteinExistence type="predicted"/>
<sequence length="288" mass="35353">MNNQYEFLSEIFQQWHKITQKQIQQRQSIMSMMYSKDQNLLKNAFKGWMKCWNGQKNYKYKRDLFYKKLLIFNYKFLLRKYFNGFIQNSKRLVTLHYKKEMANNFRSQQIQKFKRKILQAFLANIITSQNIKQIQQKSLHFYFKLWNSETRKLQLKNKLNKENGNLNNVEQWIQQKRQNRIQPKIYQETIDQQNSFTQQQSKNQTNEQKVQKQITPKKEKINEDYKSFVPDQINQTQSINELNQYLQLKMMEYEYYTSLPDKNVNVIKQIKSEIKLTLEKIQEFRGQQ</sequence>
<evidence type="ECO:0000256" key="1">
    <source>
        <dbReference type="SAM" id="MobiDB-lite"/>
    </source>
</evidence>
<dbReference type="OMA" id="QWHKITQ"/>
<gene>
    <name evidence="2" type="ORF">PPRIM_AZ9-3.1.T0100276</name>
</gene>
<reference evidence="2" key="1">
    <citation type="submission" date="2021-01" db="EMBL/GenBank/DDBJ databases">
        <authorList>
            <consortium name="Genoscope - CEA"/>
            <person name="William W."/>
        </authorList>
    </citation>
    <scope>NUCLEOTIDE SEQUENCE</scope>
</reference>
<name>A0A8S1K255_PARPR</name>
<dbReference type="EMBL" id="CAJJDM010000007">
    <property type="protein sequence ID" value="CAD8046286.1"/>
    <property type="molecule type" value="Genomic_DNA"/>
</dbReference>
<accession>A0A8S1K255</accession>
<organism evidence="2 3">
    <name type="scientific">Paramecium primaurelia</name>
    <dbReference type="NCBI Taxonomy" id="5886"/>
    <lineage>
        <taxon>Eukaryota</taxon>
        <taxon>Sar</taxon>
        <taxon>Alveolata</taxon>
        <taxon>Ciliophora</taxon>
        <taxon>Intramacronucleata</taxon>
        <taxon>Oligohymenophorea</taxon>
        <taxon>Peniculida</taxon>
        <taxon>Parameciidae</taxon>
        <taxon>Paramecium</taxon>
    </lineage>
</organism>
<evidence type="ECO:0000313" key="2">
    <source>
        <dbReference type="EMBL" id="CAD8046286.1"/>
    </source>
</evidence>
<feature type="region of interest" description="Disordered" evidence="1">
    <location>
        <begin position="195"/>
        <end position="214"/>
    </location>
</feature>
<dbReference type="AlphaFoldDB" id="A0A8S1K255"/>
<dbReference type="Proteomes" id="UP000688137">
    <property type="component" value="Unassembled WGS sequence"/>
</dbReference>
<comment type="caution">
    <text evidence="2">The sequence shown here is derived from an EMBL/GenBank/DDBJ whole genome shotgun (WGS) entry which is preliminary data.</text>
</comment>
<evidence type="ECO:0000313" key="3">
    <source>
        <dbReference type="Proteomes" id="UP000688137"/>
    </source>
</evidence>
<keyword evidence="3" id="KW-1185">Reference proteome</keyword>
<protein>
    <submittedName>
        <fullName evidence="2">Uncharacterized protein</fullName>
    </submittedName>
</protein>